<dbReference type="AlphaFoldDB" id="A0A3B0T469"/>
<dbReference type="InterPro" id="IPR036779">
    <property type="entry name" value="LysM_dom_sf"/>
</dbReference>
<evidence type="ECO:0000259" key="1">
    <source>
        <dbReference type="PROSITE" id="PS51782"/>
    </source>
</evidence>
<name>A0A3B0T469_9ZZZZ</name>
<dbReference type="SMART" id="SM00257">
    <property type="entry name" value="LysM"/>
    <property type="match status" value="1"/>
</dbReference>
<feature type="domain" description="LysM" evidence="1">
    <location>
        <begin position="108"/>
        <end position="157"/>
    </location>
</feature>
<dbReference type="CDD" id="cd00118">
    <property type="entry name" value="LysM"/>
    <property type="match status" value="1"/>
</dbReference>
<reference evidence="2" key="1">
    <citation type="submission" date="2018-06" db="EMBL/GenBank/DDBJ databases">
        <authorList>
            <person name="Zhirakovskaya E."/>
        </authorList>
    </citation>
    <scope>NUCLEOTIDE SEQUENCE</scope>
</reference>
<dbReference type="PANTHER" id="PTHR34700:SF4">
    <property type="entry name" value="PHAGE-LIKE ELEMENT PBSX PROTEIN XKDP"/>
    <property type="match status" value="1"/>
</dbReference>
<accession>A0A3B0T469</accession>
<dbReference type="PANTHER" id="PTHR34700">
    <property type="entry name" value="POTASSIUM BINDING PROTEIN KBP"/>
    <property type="match status" value="1"/>
</dbReference>
<evidence type="ECO:0000313" key="2">
    <source>
        <dbReference type="EMBL" id="VAW12738.1"/>
    </source>
</evidence>
<dbReference type="Pfam" id="PF01476">
    <property type="entry name" value="LysM"/>
    <property type="match status" value="1"/>
</dbReference>
<sequence>MGVKLGYYFKYFIVKYFNYHYLEPSNINRLKRTTMSVKAKYQGVLDLGEQLGIKDGNVTEENGVLKIEGQANTPYEKNQIWDKIKELGGESATDIKANISVADSSVFHRHTVASGESLSKIAKKYYGDAMKYQKIFSANTNILSNPDVIHPDQVLIIPNP</sequence>
<dbReference type="Gene3D" id="3.10.350.10">
    <property type="entry name" value="LysM domain"/>
    <property type="match status" value="1"/>
</dbReference>
<dbReference type="SUPFAM" id="SSF54106">
    <property type="entry name" value="LysM domain"/>
    <property type="match status" value="1"/>
</dbReference>
<dbReference type="InterPro" id="IPR018392">
    <property type="entry name" value="LysM"/>
</dbReference>
<dbReference type="InterPro" id="IPR052196">
    <property type="entry name" value="Bact_Kbp"/>
</dbReference>
<dbReference type="PROSITE" id="PS51782">
    <property type="entry name" value="LYSM"/>
    <property type="match status" value="1"/>
</dbReference>
<proteinExistence type="predicted"/>
<protein>
    <submittedName>
        <fullName evidence="2">Peptidoglycan-binding LysM</fullName>
    </submittedName>
</protein>
<gene>
    <name evidence="2" type="ORF">MNBD_BACTEROID03-1433</name>
</gene>
<dbReference type="EMBL" id="UOEL01000093">
    <property type="protein sequence ID" value="VAW12738.1"/>
    <property type="molecule type" value="Genomic_DNA"/>
</dbReference>
<organism evidence="2">
    <name type="scientific">hydrothermal vent metagenome</name>
    <dbReference type="NCBI Taxonomy" id="652676"/>
    <lineage>
        <taxon>unclassified sequences</taxon>
        <taxon>metagenomes</taxon>
        <taxon>ecological metagenomes</taxon>
    </lineage>
</organism>